<evidence type="ECO:0000256" key="4">
    <source>
        <dbReference type="SAM" id="SignalP"/>
    </source>
</evidence>
<dbReference type="Proteomes" id="UP000324870">
    <property type="component" value="Unassembled WGS sequence"/>
</dbReference>
<keyword evidence="3" id="KW-0998">Cell outer membrane</keyword>
<dbReference type="GO" id="GO:0030246">
    <property type="term" value="F:carbohydrate binding"/>
    <property type="evidence" value="ECO:0007669"/>
    <property type="project" value="InterPro"/>
</dbReference>
<dbReference type="GeneID" id="79837102"/>
<comment type="caution">
    <text evidence="5">The sequence shown here is derived from an EMBL/GenBank/DDBJ whole genome shotgun (WGS) entry which is preliminary data.</text>
</comment>
<comment type="subcellular location">
    <subcellularLocation>
        <location evidence="1">Cell outer membrane</location>
    </subcellularLocation>
</comment>
<dbReference type="SUPFAM" id="SSF49452">
    <property type="entry name" value="Starch-binding domain-like"/>
    <property type="match status" value="1"/>
</dbReference>
<evidence type="ECO:0000256" key="3">
    <source>
        <dbReference type="ARBA" id="ARBA00023237"/>
    </source>
</evidence>
<feature type="signal peptide" evidence="4">
    <location>
        <begin position="1"/>
        <end position="20"/>
    </location>
</feature>
<keyword evidence="7" id="KW-1185">Reference proteome</keyword>
<evidence type="ECO:0000256" key="2">
    <source>
        <dbReference type="ARBA" id="ARBA00023136"/>
    </source>
</evidence>
<dbReference type="EMBL" id="BQOL01000001">
    <property type="protein sequence ID" value="GKI17239.1"/>
    <property type="molecule type" value="Genomic_DNA"/>
</dbReference>
<dbReference type="RefSeq" id="WP_130063621.1">
    <property type="nucleotide sequence ID" value="NZ_AP025581.1"/>
</dbReference>
<accession>A0A5B5VRI9</accession>
<feature type="chain" id="PRO_5044618577" evidence="4">
    <location>
        <begin position="21"/>
        <end position="919"/>
    </location>
</feature>
<keyword evidence="5" id="KW-0675">Receptor</keyword>
<dbReference type="InterPro" id="IPR013784">
    <property type="entry name" value="Carb-bd-like_fold"/>
</dbReference>
<dbReference type="InterPro" id="IPR036942">
    <property type="entry name" value="Beta-barrel_TonB_sf"/>
</dbReference>
<protein>
    <submittedName>
        <fullName evidence="5">TonB-dependent receptor</fullName>
    </submittedName>
</protein>
<reference evidence="5" key="2">
    <citation type="submission" date="2022-01" db="EMBL/GenBank/DDBJ databases">
        <title>Novel bile acid biosynthetic pathways are enriched in the microbiome of centenarians.</title>
        <authorList>
            <person name="Sato Y."/>
            <person name="Atarashi K."/>
            <person name="Plichta R.D."/>
            <person name="Arai Y."/>
            <person name="Sasajima S."/>
            <person name="Kearney M.S."/>
            <person name="Suda W."/>
            <person name="Takeshita K."/>
            <person name="Sasaki T."/>
            <person name="Okamoto S."/>
            <person name="Skelly N.A."/>
            <person name="Okamura Y."/>
            <person name="Vlamakis H."/>
            <person name="Li Y."/>
            <person name="Tanoue T."/>
            <person name="Takei H."/>
            <person name="Nittono H."/>
            <person name="Narushima S."/>
            <person name="Irie J."/>
            <person name="Itoh H."/>
            <person name="Moriya K."/>
            <person name="Sugiura Y."/>
            <person name="Suematsu M."/>
            <person name="Moritoki N."/>
            <person name="Shibata S."/>
            <person name="Littman R.D."/>
            <person name="Fischbach A.M."/>
            <person name="Uwamino Y."/>
            <person name="Inoue T."/>
            <person name="Honda A."/>
            <person name="Hattori M."/>
            <person name="Murai T."/>
            <person name="Xavier J.R."/>
            <person name="Hirose N."/>
            <person name="Honda K."/>
        </authorList>
    </citation>
    <scope>NUCLEOTIDE SEQUENCE</scope>
    <source>
        <strain evidence="5">CE91-St16</strain>
    </source>
</reference>
<dbReference type="GO" id="GO:0009279">
    <property type="term" value="C:cell outer membrane"/>
    <property type="evidence" value="ECO:0007669"/>
    <property type="project" value="UniProtKB-SubCell"/>
</dbReference>
<dbReference type="Pfam" id="PF13620">
    <property type="entry name" value="CarboxypepD_reg"/>
    <property type="match status" value="1"/>
</dbReference>
<proteinExistence type="predicted"/>
<evidence type="ECO:0000313" key="6">
    <source>
        <dbReference type="EMBL" id="KAA3160248.1"/>
    </source>
</evidence>
<reference evidence="6 7" key="1">
    <citation type="journal article" date="2019" name="Nat. Med.">
        <title>A library of human gut bacterial isolates paired with longitudinal multiomics data enables mechanistic microbiome research.</title>
        <authorList>
            <person name="Poyet M."/>
            <person name="Groussin M."/>
            <person name="Gibbons S.M."/>
            <person name="Avila-Pacheco J."/>
            <person name="Jiang X."/>
            <person name="Kearney S.M."/>
            <person name="Perrotta A.R."/>
            <person name="Berdy B."/>
            <person name="Zhao S."/>
            <person name="Lieberman T.D."/>
            <person name="Swanson P.K."/>
            <person name="Smith M."/>
            <person name="Roesemann S."/>
            <person name="Alexander J.E."/>
            <person name="Rich S.A."/>
            <person name="Livny J."/>
            <person name="Vlamakis H."/>
            <person name="Clish C."/>
            <person name="Bullock K."/>
            <person name="Deik A."/>
            <person name="Scott J."/>
            <person name="Pierce K.A."/>
            <person name="Xavier R.J."/>
            <person name="Alm E.J."/>
        </authorList>
    </citation>
    <scope>NUCLEOTIDE SEQUENCE [LARGE SCALE GENOMIC DNA]</scope>
    <source>
        <strain evidence="6 7">BIOML-A1</strain>
    </source>
</reference>
<evidence type="ECO:0000313" key="8">
    <source>
        <dbReference type="Proteomes" id="UP001055105"/>
    </source>
</evidence>
<name>A0A5B5VRI9_9BACT</name>
<evidence type="ECO:0000256" key="1">
    <source>
        <dbReference type="ARBA" id="ARBA00004442"/>
    </source>
</evidence>
<keyword evidence="2" id="KW-0472">Membrane</keyword>
<dbReference type="SUPFAM" id="SSF56935">
    <property type="entry name" value="Porins"/>
    <property type="match status" value="1"/>
</dbReference>
<organism evidence="5 8">
    <name type="scientific">Alistipes finegoldii</name>
    <dbReference type="NCBI Taxonomy" id="214856"/>
    <lineage>
        <taxon>Bacteria</taxon>
        <taxon>Pseudomonadati</taxon>
        <taxon>Bacteroidota</taxon>
        <taxon>Bacteroidia</taxon>
        <taxon>Bacteroidales</taxon>
        <taxon>Rikenellaceae</taxon>
        <taxon>Alistipes</taxon>
    </lineage>
</organism>
<evidence type="ECO:0000313" key="5">
    <source>
        <dbReference type="EMBL" id="GKI17239.1"/>
    </source>
</evidence>
<keyword evidence="4" id="KW-0732">Signal</keyword>
<dbReference type="Gene3D" id="2.60.40.1120">
    <property type="entry name" value="Carboxypeptidase-like, regulatory domain"/>
    <property type="match status" value="1"/>
</dbReference>
<dbReference type="EMBL" id="VVND01000003">
    <property type="protein sequence ID" value="KAA3160248.1"/>
    <property type="molecule type" value="Genomic_DNA"/>
</dbReference>
<dbReference type="AlphaFoldDB" id="A0A5B5VRI9"/>
<evidence type="ECO:0000313" key="7">
    <source>
        <dbReference type="Proteomes" id="UP000324870"/>
    </source>
</evidence>
<gene>
    <name evidence="5" type="ORF">CE91St16_01470</name>
    <name evidence="6" type="ORF">F2A26_03270</name>
</gene>
<sequence>MKIKSLLILVLSLVTLTAFGQDGGIKGRVVSRAGRIALGDVKITMTPGGTTTVSDAQGNFVFENIPAGEYSLQFETPEFETSNIAVRVGSQMRDINAVILVPDTQRQMIDDAVFAEFDTETTDDAQALPTSLSASKDLFNNIASYKFSEMRFNVRGYDSQYQDVYMNGIQLNDAMTGYTPWSLWSGLNDATRNQEVTSGIVASDAGLGGIGGTTNIVTSPSQMRQGLRASLVNGNSMYRFRAMVTYASGHQDNGWSYAFSVSTRQGGNSYVNGVYYNAFGYFAAVEKQFGQRHRLALTLLGAPTERGAQQAATQEAYDLVGNNYYNPNWGWQDGKKRNARVRNNHEPVVMLNYTFDISDRSKLDLATSLRFGMNGYSALTWQNGPDPRPDYYRYLPSYFALDKNMLGAAWQQVYWQANYQNIRHFDWDKMYQTNYIQNDPVDEAQYGPGRRSNYMVEERHTDQLDWNLVANFSHIFRNNSKIYGGLSLRRNRTEYYSEVKDLLGGDYWADIDKFAERDFGSNAIAYQNNLDYYYRHGHAHAAKVGDKYGYDYYAHVLRTKAWAAYNFNVGGLGVTVGGEVGYASQWREGLWRKGLFPDNSKGDSKKLDYLTYKAKGNFSYRFSAAHTVEANVVYLQDAPEFQASFVSPRTRNTTTPGLSAERVFGVDASYNLRVGDLKARVSGYYTRIYDQSKVISYYDDVAATFTNFAMSGIDKLHFGLEAAVSIPLYRSLALNGAVSWGQYTYDSNPYYLQTQDNSGDIVSDGYVYWKNFRVESTPQLAANVGLSYRSNNNIFLSADFNYYNNMYLSMSPIYRTDAVITTGMTAEDIAHLRRQEKFDSAYTLNASIGKNWYIHRQYTLGFSLEVKNILNNQDIRTGGYEQTRLTKNTETTVTTYQAFDSKYFYMFGTTYYLNLYFRF</sequence>
<dbReference type="Gene3D" id="2.40.170.20">
    <property type="entry name" value="TonB-dependent receptor, beta-barrel domain"/>
    <property type="match status" value="1"/>
</dbReference>
<dbReference type="Proteomes" id="UP001055105">
    <property type="component" value="Unassembled WGS sequence"/>
</dbReference>